<dbReference type="NCBIfam" id="TIGR04131">
    <property type="entry name" value="Bac_Flav_CTERM"/>
    <property type="match status" value="1"/>
</dbReference>
<evidence type="ECO:0000313" key="3">
    <source>
        <dbReference type="Proteomes" id="UP000663920"/>
    </source>
</evidence>
<organism evidence="2 3">
    <name type="scientific">Polaribacter cellanae</name>
    <dbReference type="NCBI Taxonomy" id="2818493"/>
    <lineage>
        <taxon>Bacteria</taxon>
        <taxon>Pseudomonadati</taxon>
        <taxon>Bacteroidota</taxon>
        <taxon>Flavobacteriia</taxon>
        <taxon>Flavobacteriales</taxon>
        <taxon>Flavobacteriaceae</taxon>
    </lineage>
</organism>
<dbReference type="Proteomes" id="UP000663920">
    <property type="component" value="Chromosome"/>
</dbReference>
<feature type="chain" id="PRO_5037400227" evidence="1">
    <location>
        <begin position="19"/>
        <end position="872"/>
    </location>
</feature>
<gene>
    <name evidence="2" type="ORF">J3359_01355</name>
</gene>
<dbReference type="Pfam" id="PF13585">
    <property type="entry name" value="CHU_C"/>
    <property type="match status" value="1"/>
</dbReference>
<evidence type="ECO:0000313" key="2">
    <source>
        <dbReference type="EMBL" id="QTE22950.1"/>
    </source>
</evidence>
<reference evidence="2 3" key="1">
    <citation type="submission" date="2021-03" db="EMBL/GenBank/DDBJ databases">
        <title>Complete genome of Polaribacter_sp.SM13.</title>
        <authorList>
            <person name="Jeong S.W."/>
            <person name="Bae J.W."/>
        </authorList>
    </citation>
    <scope>NUCLEOTIDE SEQUENCE [LARGE SCALE GENOMIC DNA]</scope>
    <source>
        <strain evidence="2 3">SM13</strain>
    </source>
</reference>
<accession>A0A975H9I7</accession>
<feature type="signal peptide" evidence="1">
    <location>
        <begin position="1"/>
        <end position="18"/>
    </location>
</feature>
<keyword evidence="3" id="KW-1185">Reference proteome</keyword>
<keyword evidence="1" id="KW-0732">Signal</keyword>
<protein>
    <submittedName>
        <fullName evidence="2">T9SS type B sorting domain-containing protein</fullName>
    </submittedName>
</protein>
<dbReference type="KEGG" id="pcea:J3359_01355"/>
<dbReference type="AlphaFoldDB" id="A0A975H9I7"/>
<dbReference type="InterPro" id="IPR026341">
    <property type="entry name" value="T9SS_type_B"/>
</dbReference>
<name>A0A975H9I7_9FLAO</name>
<evidence type="ECO:0000256" key="1">
    <source>
        <dbReference type="SAM" id="SignalP"/>
    </source>
</evidence>
<sequence length="872" mass="96454">MKNFLPLVLILFALNVFSQNDCSDALIVCGNSGFQDLDATGFGTQELNGSNTCSSEENNSLWLKIVIKTSGTLGFTLTPTNSNGSVNTDINEDFDFFIFGPNVNCGNIGQAIRCSTTNPIGAGLSNNLTGMNGTETDTAEGPSADGNSFVKWLTVNANDSYFIVIDRPIGNSNFKIDWTGTATFSDPPVVNAPVSGTTFNLEECDDNFADTIEAANFNLSQNENTIKGNQVNVNVSYHLNANDAQTNTNPITNITNFRNTSNPQTIFTRLTNSGSECFSVTNFQLIVKNTFDLNEPTDYFSCDDLASASNTDGFSEDFLLRSKDSEILGSLDASKFTISYHKTLSDAENNLLPIDKSIPYKNETKNKQSIFVRVVSDKGCINTTKKFNLIVNPVPKLQTIPTYIQCDYDSNSIDGFTTFNLASKEAQLTGGATGVTVDFFEGDDTPILNKVGYINRDAANVTNHVLKVKITNTATGCFQFGTLELKVTPTSGSFNTFDNIYEPEINISTSPRIVSEGSNDAVFNFDKQIDKIILASRGAFNKTDNQFSFYLSRDDAEKEINTIKPPYNTYRYTNNTDIFLRISKNNTCEGIGTFKLIVLEIPEPMGNTTTMPLCINFPDNIPILETKPLNGSTGVPTDTYKWYLNDVLISGETNQILNANKEGTYKVEASRFYENGAGSKDDVTTIGYNTFTLKKSSVAVIKSIKSKDDNDFEKDNTLTINVSGKGNYEYALNSNAISNFKKGKENLSYTFTNVKPGLNTVYIRDTNNCGIVASKEQSFIYFQRHFSPNRDGNVDLWKIQGIENTFYKTVDLKIFDRYGNLLKRINQKTEGGWNGIANGKIMPSNDYWYHAVLIDKDGNIREKKGNFSLIRK</sequence>
<dbReference type="RefSeq" id="WP_208078966.1">
    <property type="nucleotide sequence ID" value="NZ_CP071869.1"/>
</dbReference>
<proteinExistence type="predicted"/>
<dbReference type="EMBL" id="CP071869">
    <property type="protein sequence ID" value="QTE22950.1"/>
    <property type="molecule type" value="Genomic_DNA"/>
</dbReference>